<dbReference type="OrthoDB" id="10432520at2759"/>
<sequence>MDGMVSREPHAGFGKEVEFLKSGETLFEREDVHFDVPIHFSFKRVSMFQGSPAVLKSASNGHPVPIVKQEQGWLGCKVDFAIMRILPGLRPASELSMRRNILRYVQTLLFDAFVAGNSKLYEISHRHGIIAQFNCRGSSER</sequence>
<accession>A0A4Y8DFB1</accession>
<comment type="caution">
    <text evidence="1">The sequence shown here is derived from an EMBL/GenBank/DDBJ whole genome shotgun (WGS) entry which is preliminary data.</text>
</comment>
<reference evidence="1 2" key="1">
    <citation type="submission" date="2017-11" db="EMBL/GenBank/DDBJ databases">
        <title>Comparative genomics of Botrytis spp.</title>
        <authorList>
            <person name="Valero-Jimenez C.A."/>
            <person name="Tapia P."/>
            <person name="Veloso J."/>
            <person name="Silva-Moreno E."/>
            <person name="Staats M."/>
            <person name="Valdes J.H."/>
            <person name="Van Kan J.A.L."/>
        </authorList>
    </citation>
    <scope>NUCLEOTIDE SEQUENCE [LARGE SCALE GENOMIC DNA]</scope>
    <source>
        <strain evidence="1 2">MUCL2830</strain>
    </source>
</reference>
<organism evidence="1 2">
    <name type="scientific">Botryotinia calthae</name>
    <dbReference type="NCBI Taxonomy" id="38488"/>
    <lineage>
        <taxon>Eukaryota</taxon>
        <taxon>Fungi</taxon>
        <taxon>Dikarya</taxon>
        <taxon>Ascomycota</taxon>
        <taxon>Pezizomycotina</taxon>
        <taxon>Leotiomycetes</taxon>
        <taxon>Helotiales</taxon>
        <taxon>Sclerotiniaceae</taxon>
        <taxon>Botryotinia</taxon>
    </lineage>
</organism>
<proteinExistence type="predicted"/>
<evidence type="ECO:0000313" key="2">
    <source>
        <dbReference type="Proteomes" id="UP000297299"/>
    </source>
</evidence>
<protein>
    <submittedName>
        <fullName evidence="1">Uncharacterized protein</fullName>
    </submittedName>
</protein>
<evidence type="ECO:0000313" key="1">
    <source>
        <dbReference type="EMBL" id="TEY84271.1"/>
    </source>
</evidence>
<dbReference type="AlphaFoldDB" id="A0A4Y8DFB1"/>
<name>A0A4Y8DFB1_9HELO</name>
<gene>
    <name evidence="1" type="ORF">BOTCAL_0018g00480</name>
</gene>
<dbReference type="EMBL" id="PHWZ01000018">
    <property type="protein sequence ID" value="TEY84271.1"/>
    <property type="molecule type" value="Genomic_DNA"/>
</dbReference>
<keyword evidence="2" id="KW-1185">Reference proteome</keyword>
<dbReference type="Proteomes" id="UP000297299">
    <property type="component" value="Unassembled WGS sequence"/>
</dbReference>